<dbReference type="SUPFAM" id="SSF52833">
    <property type="entry name" value="Thioredoxin-like"/>
    <property type="match status" value="1"/>
</dbReference>
<name>A0A5C5YTP7_9BACT</name>
<keyword evidence="1" id="KW-0812">Transmembrane</keyword>
<keyword evidence="1" id="KW-0472">Membrane</keyword>
<dbReference type="InterPro" id="IPR036249">
    <property type="entry name" value="Thioredoxin-like_sf"/>
</dbReference>
<feature type="transmembrane region" description="Helical" evidence="1">
    <location>
        <begin position="14"/>
        <end position="37"/>
    </location>
</feature>
<evidence type="ECO:0000313" key="3">
    <source>
        <dbReference type="Proteomes" id="UP000318478"/>
    </source>
</evidence>
<sequence>MLHLLPNQESHRRAAGWLAVCWLAAVVGGLGGLMAYASLPGESLPPPAAPRRDAFGAGAGKPWRLYVAAHPKCPCTLATIAELARLMRHVEPEVACRVLIYTPEANADGWMETALVRAARRIDGVEVVADPGGEQAELLGVRVSGGVVLYDHAGAPRFHGGVTAARGHEGASVGGAAIRSLVAGREAPAHAPVFGCELRTPAKERL</sequence>
<protein>
    <recommendedName>
        <fullName evidence="4">RedB protein</fullName>
    </recommendedName>
</protein>
<dbReference type="Gene3D" id="3.40.30.10">
    <property type="entry name" value="Glutaredoxin"/>
    <property type="match status" value="1"/>
</dbReference>
<dbReference type="AlphaFoldDB" id="A0A5C5YTP7"/>
<dbReference type="EMBL" id="SJPO01000002">
    <property type="protein sequence ID" value="TWT78181.1"/>
    <property type="molecule type" value="Genomic_DNA"/>
</dbReference>
<gene>
    <name evidence="2" type="ORF">Pla123a_09710</name>
</gene>
<keyword evidence="3" id="KW-1185">Reference proteome</keyword>
<dbReference type="Proteomes" id="UP000318478">
    <property type="component" value="Unassembled WGS sequence"/>
</dbReference>
<dbReference type="RefSeq" id="WP_197527682.1">
    <property type="nucleotide sequence ID" value="NZ_SJPO01000002.1"/>
</dbReference>
<evidence type="ECO:0008006" key="4">
    <source>
        <dbReference type="Google" id="ProtNLM"/>
    </source>
</evidence>
<organism evidence="2 3">
    <name type="scientific">Posidoniimonas polymericola</name>
    <dbReference type="NCBI Taxonomy" id="2528002"/>
    <lineage>
        <taxon>Bacteria</taxon>
        <taxon>Pseudomonadati</taxon>
        <taxon>Planctomycetota</taxon>
        <taxon>Planctomycetia</taxon>
        <taxon>Pirellulales</taxon>
        <taxon>Lacipirellulaceae</taxon>
        <taxon>Posidoniimonas</taxon>
    </lineage>
</organism>
<comment type="caution">
    <text evidence="2">The sequence shown here is derived from an EMBL/GenBank/DDBJ whole genome shotgun (WGS) entry which is preliminary data.</text>
</comment>
<keyword evidence="1" id="KW-1133">Transmembrane helix</keyword>
<accession>A0A5C5YTP7</accession>
<reference evidence="2 3" key="1">
    <citation type="submission" date="2019-02" db="EMBL/GenBank/DDBJ databases">
        <title>Deep-cultivation of Planctomycetes and their phenomic and genomic characterization uncovers novel biology.</title>
        <authorList>
            <person name="Wiegand S."/>
            <person name="Jogler M."/>
            <person name="Boedeker C."/>
            <person name="Pinto D."/>
            <person name="Vollmers J."/>
            <person name="Rivas-Marin E."/>
            <person name="Kohn T."/>
            <person name="Peeters S.H."/>
            <person name="Heuer A."/>
            <person name="Rast P."/>
            <person name="Oberbeckmann S."/>
            <person name="Bunk B."/>
            <person name="Jeske O."/>
            <person name="Meyerdierks A."/>
            <person name="Storesund J.E."/>
            <person name="Kallscheuer N."/>
            <person name="Luecker S."/>
            <person name="Lage O.M."/>
            <person name="Pohl T."/>
            <person name="Merkel B.J."/>
            <person name="Hornburger P."/>
            <person name="Mueller R.-W."/>
            <person name="Bruemmer F."/>
            <person name="Labrenz M."/>
            <person name="Spormann A.M."/>
            <person name="Op Den Camp H."/>
            <person name="Overmann J."/>
            <person name="Amann R."/>
            <person name="Jetten M.S.M."/>
            <person name="Mascher T."/>
            <person name="Medema M.H."/>
            <person name="Devos D.P."/>
            <person name="Kaster A.-K."/>
            <person name="Ovreas L."/>
            <person name="Rohde M."/>
            <person name="Galperin M.Y."/>
            <person name="Jogler C."/>
        </authorList>
    </citation>
    <scope>NUCLEOTIDE SEQUENCE [LARGE SCALE GENOMIC DNA]</scope>
    <source>
        <strain evidence="2 3">Pla123a</strain>
    </source>
</reference>
<evidence type="ECO:0000313" key="2">
    <source>
        <dbReference type="EMBL" id="TWT78181.1"/>
    </source>
</evidence>
<evidence type="ECO:0000256" key="1">
    <source>
        <dbReference type="SAM" id="Phobius"/>
    </source>
</evidence>
<proteinExistence type="predicted"/>